<evidence type="ECO:0000256" key="2">
    <source>
        <dbReference type="SAM" id="SignalP"/>
    </source>
</evidence>
<feature type="region of interest" description="Disordered" evidence="1">
    <location>
        <begin position="43"/>
        <end position="62"/>
    </location>
</feature>
<accession>A0ABP3XUV4</accession>
<feature type="compositionally biased region" description="Polar residues" evidence="1">
    <location>
        <begin position="43"/>
        <end position="56"/>
    </location>
</feature>
<evidence type="ECO:0000313" key="3">
    <source>
        <dbReference type="EMBL" id="GAA0873200.1"/>
    </source>
</evidence>
<sequence length="350" mass="36714">MKTTNIYTFLGIALCTIATTFAQEANRPASNYAAQRAADLQEVNSSETRISPQQVNGTTSKSSKAAGAAQLINYQGVARDGSGDLLINQSIDVGVDLVDGSGGTSFFTELHNVTTDAAGVFSIQVGSINSLAGANWADVEPWLNVRVNGTSVGETQVGSSPSTLYSEQSSQVRMFGSGTSNPDKMIVQHSDGFPSWGIGYSDDEDKVDFMAGGDKNVRVDLFNGAIEMTGDLSTDGNVEVNETTTAPAANTLYGNTMPVAYGAMFDNATISSGYGITSAVQNALGVYEITIDLPTNSATPVVMITPFSSSAGGPEFIGYDVVNSNTFIVRVWDTAGNPKNSAFSFVVFPQ</sequence>
<proteinExistence type="predicted"/>
<dbReference type="Proteomes" id="UP001500507">
    <property type="component" value="Unassembled WGS sequence"/>
</dbReference>
<comment type="caution">
    <text evidence="3">The sequence shown here is derived from an EMBL/GenBank/DDBJ whole genome shotgun (WGS) entry which is preliminary data.</text>
</comment>
<evidence type="ECO:0000256" key="1">
    <source>
        <dbReference type="SAM" id="MobiDB-lite"/>
    </source>
</evidence>
<reference evidence="4" key="1">
    <citation type="journal article" date="2019" name="Int. J. Syst. Evol. Microbiol.">
        <title>The Global Catalogue of Microorganisms (GCM) 10K type strain sequencing project: providing services to taxonomists for standard genome sequencing and annotation.</title>
        <authorList>
            <consortium name="The Broad Institute Genomics Platform"/>
            <consortium name="The Broad Institute Genome Sequencing Center for Infectious Disease"/>
            <person name="Wu L."/>
            <person name="Ma J."/>
        </authorList>
    </citation>
    <scope>NUCLEOTIDE SEQUENCE [LARGE SCALE GENOMIC DNA]</scope>
    <source>
        <strain evidence="4">JCM 16082</strain>
    </source>
</reference>
<organism evidence="3 4">
    <name type="scientific">Gangjinia marincola</name>
    <dbReference type="NCBI Taxonomy" id="578463"/>
    <lineage>
        <taxon>Bacteria</taxon>
        <taxon>Pseudomonadati</taxon>
        <taxon>Bacteroidota</taxon>
        <taxon>Flavobacteriia</taxon>
        <taxon>Flavobacteriales</taxon>
        <taxon>Flavobacteriaceae</taxon>
        <taxon>Gangjinia</taxon>
    </lineage>
</organism>
<dbReference type="EMBL" id="BAAAFG010000016">
    <property type="protein sequence ID" value="GAA0873200.1"/>
    <property type="molecule type" value="Genomic_DNA"/>
</dbReference>
<evidence type="ECO:0000313" key="4">
    <source>
        <dbReference type="Proteomes" id="UP001500507"/>
    </source>
</evidence>
<feature type="chain" id="PRO_5045163484" evidence="2">
    <location>
        <begin position="23"/>
        <end position="350"/>
    </location>
</feature>
<keyword evidence="4" id="KW-1185">Reference proteome</keyword>
<gene>
    <name evidence="3" type="ORF">GCM10009117_23470</name>
</gene>
<keyword evidence="2" id="KW-0732">Signal</keyword>
<protein>
    <submittedName>
        <fullName evidence="3">Uncharacterized protein</fullName>
    </submittedName>
</protein>
<feature type="signal peptide" evidence="2">
    <location>
        <begin position="1"/>
        <end position="22"/>
    </location>
</feature>
<name>A0ABP3XUV4_9FLAO</name>
<dbReference type="RefSeq" id="WP_343767892.1">
    <property type="nucleotide sequence ID" value="NZ_BAAAFG010000016.1"/>
</dbReference>